<organism evidence="2 3">
    <name type="scientific">Rheinheimera baltica</name>
    <dbReference type="NCBI Taxonomy" id="67576"/>
    <lineage>
        <taxon>Bacteria</taxon>
        <taxon>Pseudomonadati</taxon>
        <taxon>Pseudomonadota</taxon>
        <taxon>Gammaproteobacteria</taxon>
        <taxon>Chromatiales</taxon>
        <taxon>Chromatiaceae</taxon>
        <taxon>Rheinheimera</taxon>
    </lineage>
</organism>
<name>A0ABT9I4F2_9GAMM</name>
<evidence type="ECO:0000313" key="2">
    <source>
        <dbReference type="EMBL" id="MDP5137851.1"/>
    </source>
</evidence>
<evidence type="ECO:0000313" key="3">
    <source>
        <dbReference type="Proteomes" id="UP001231109"/>
    </source>
</evidence>
<accession>A0ABT9I4F2</accession>
<protein>
    <submittedName>
        <fullName evidence="2">RES family NAD+ phosphorylase</fullName>
    </submittedName>
</protein>
<dbReference type="RefSeq" id="WP_305977055.1">
    <property type="nucleotide sequence ID" value="NZ_JAPJDZ010000072.1"/>
</dbReference>
<dbReference type="Pfam" id="PF08808">
    <property type="entry name" value="RES"/>
    <property type="match status" value="1"/>
</dbReference>
<dbReference type="EMBL" id="JAPJDZ010000072">
    <property type="protein sequence ID" value="MDP5137851.1"/>
    <property type="molecule type" value="Genomic_DNA"/>
</dbReference>
<reference evidence="2 3" key="1">
    <citation type="submission" date="2022-11" db="EMBL/GenBank/DDBJ databases">
        <title>Viruses from the air-sea interface of a natural surface slick.</title>
        <authorList>
            <person name="Rahlff J."/>
            <person name="Holmfeldt K."/>
        </authorList>
    </citation>
    <scope>NUCLEOTIDE SEQUENCE [LARGE SCALE GENOMIC DNA]</scope>
    <source>
        <strain evidence="2 3">SMS4</strain>
    </source>
</reference>
<sequence length="219" mass="24244">MIEEPFGSITLPSKLQNLYLEISEHLRHRGRFSLPQHLRLRIEQFVDRQIEYGTKIIEKDTVFYRARIADVGSNELFKLSEMGAPPKGKAASGRINPEGIPYLYLADSPATAIAEVRPWKNAEISVGIFKTTRQVKVVSFNSGDQLSSAVTFDTIETPETLSEVNSVINGLVLKVLYFSVPAHSNDKHAYLASQCSGQLIPDSKLDRSSAFAGGTPLLH</sequence>
<comment type="caution">
    <text evidence="2">The sequence shown here is derived from an EMBL/GenBank/DDBJ whole genome shotgun (WGS) entry which is preliminary data.</text>
</comment>
<keyword evidence="3" id="KW-1185">Reference proteome</keyword>
<proteinExistence type="predicted"/>
<dbReference type="Proteomes" id="UP001231109">
    <property type="component" value="Unassembled WGS sequence"/>
</dbReference>
<dbReference type="InterPro" id="IPR014914">
    <property type="entry name" value="RES_dom"/>
</dbReference>
<feature type="domain" description="RES" evidence="1">
    <location>
        <begin position="86"/>
        <end position="141"/>
    </location>
</feature>
<gene>
    <name evidence="2" type="ORF">ORJ04_18005</name>
</gene>
<evidence type="ECO:0000259" key="1">
    <source>
        <dbReference type="Pfam" id="PF08808"/>
    </source>
</evidence>